<dbReference type="PANTHER" id="PTHR11360:SF308">
    <property type="entry name" value="BLL3089 PROTEIN"/>
    <property type="match status" value="1"/>
</dbReference>
<keyword evidence="1 4" id="KW-0812">Transmembrane</keyword>
<dbReference type="InterPro" id="IPR050327">
    <property type="entry name" value="Proton-linked_MCT"/>
</dbReference>
<gene>
    <name evidence="5" type="ORF">ETAA8_14380</name>
</gene>
<accession>A0A517Y7Z7</accession>
<feature type="transmembrane region" description="Helical" evidence="4">
    <location>
        <begin position="239"/>
        <end position="261"/>
    </location>
</feature>
<name>A0A517Y7Z7_9BACT</name>
<dbReference type="SUPFAM" id="SSF103473">
    <property type="entry name" value="MFS general substrate transporter"/>
    <property type="match status" value="1"/>
</dbReference>
<evidence type="ECO:0000313" key="6">
    <source>
        <dbReference type="Proteomes" id="UP000315017"/>
    </source>
</evidence>
<dbReference type="KEGG" id="aagg:ETAA8_14380"/>
<feature type="transmembrane region" description="Helical" evidence="4">
    <location>
        <begin position="328"/>
        <end position="350"/>
    </location>
</feature>
<feature type="transmembrane region" description="Helical" evidence="4">
    <location>
        <begin position="189"/>
        <end position="209"/>
    </location>
</feature>
<dbReference type="InterPro" id="IPR036259">
    <property type="entry name" value="MFS_trans_sf"/>
</dbReference>
<dbReference type="Pfam" id="PF07690">
    <property type="entry name" value="MFS_1"/>
    <property type="match status" value="1"/>
</dbReference>
<dbReference type="PANTHER" id="PTHR11360">
    <property type="entry name" value="MONOCARBOXYLATE TRANSPORTER"/>
    <property type="match status" value="1"/>
</dbReference>
<reference evidence="5 6" key="1">
    <citation type="submission" date="2019-02" db="EMBL/GenBank/DDBJ databases">
        <title>Deep-cultivation of Planctomycetes and their phenomic and genomic characterization uncovers novel biology.</title>
        <authorList>
            <person name="Wiegand S."/>
            <person name="Jogler M."/>
            <person name="Boedeker C."/>
            <person name="Pinto D."/>
            <person name="Vollmers J."/>
            <person name="Rivas-Marin E."/>
            <person name="Kohn T."/>
            <person name="Peeters S.H."/>
            <person name="Heuer A."/>
            <person name="Rast P."/>
            <person name="Oberbeckmann S."/>
            <person name="Bunk B."/>
            <person name="Jeske O."/>
            <person name="Meyerdierks A."/>
            <person name="Storesund J.E."/>
            <person name="Kallscheuer N."/>
            <person name="Luecker S."/>
            <person name="Lage O.M."/>
            <person name="Pohl T."/>
            <person name="Merkel B.J."/>
            <person name="Hornburger P."/>
            <person name="Mueller R.-W."/>
            <person name="Bruemmer F."/>
            <person name="Labrenz M."/>
            <person name="Spormann A.M."/>
            <person name="Op den Camp H."/>
            <person name="Overmann J."/>
            <person name="Amann R."/>
            <person name="Jetten M.S.M."/>
            <person name="Mascher T."/>
            <person name="Medema M.H."/>
            <person name="Devos D.P."/>
            <person name="Kaster A.-K."/>
            <person name="Ovreas L."/>
            <person name="Rohde M."/>
            <person name="Galperin M.Y."/>
            <person name="Jogler C."/>
        </authorList>
    </citation>
    <scope>NUCLEOTIDE SEQUENCE [LARGE SCALE GENOMIC DNA]</scope>
    <source>
        <strain evidence="5 6">ETA_A8</strain>
    </source>
</reference>
<feature type="transmembrane region" description="Helical" evidence="4">
    <location>
        <begin position="99"/>
        <end position="118"/>
    </location>
</feature>
<protein>
    <submittedName>
        <fullName evidence="5">Major Facilitator Superfamily protein</fullName>
    </submittedName>
</protein>
<feature type="transmembrane region" description="Helical" evidence="4">
    <location>
        <begin position="273"/>
        <end position="296"/>
    </location>
</feature>
<proteinExistence type="predicted"/>
<feature type="transmembrane region" description="Helical" evidence="4">
    <location>
        <begin position="72"/>
        <end position="92"/>
    </location>
</feature>
<feature type="transmembrane region" description="Helical" evidence="4">
    <location>
        <begin position="303"/>
        <end position="322"/>
    </location>
</feature>
<keyword evidence="2 4" id="KW-1133">Transmembrane helix</keyword>
<evidence type="ECO:0000313" key="5">
    <source>
        <dbReference type="EMBL" id="QDU26360.1"/>
    </source>
</evidence>
<feature type="transmembrane region" description="Helical" evidence="4">
    <location>
        <begin position="26"/>
        <end position="44"/>
    </location>
</feature>
<dbReference type="GO" id="GO:0022857">
    <property type="term" value="F:transmembrane transporter activity"/>
    <property type="evidence" value="ECO:0007669"/>
    <property type="project" value="InterPro"/>
</dbReference>
<dbReference type="Proteomes" id="UP000315017">
    <property type="component" value="Chromosome"/>
</dbReference>
<dbReference type="EMBL" id="CP036274">
    <property type="protein sequence ID" value="QDU26360.1"/>
    <property type="molecule type" value="Genomic_DNA"/>
</dbReference>
<evidence type="ECO:0000256" key="4">
    <source>
        <dbReference type="SAM" id="Phobius"/>
    </source>
</evidence>
<dbReference type="Gene3D" id="1.20.1250.20">
    <property type="entry name" value="MFS general substrate transporter like domains"/>
    <property type="match status" value="2"/>
</dbReference>
<evidence type="ECO:0000256" key="1">
    <source>
        <dbReference type="ARBA" id="ARBA00022692"/>
    </source>
</evidence>
<keyword evidence="3 4" id="KW-0472">Membrane</keyword>
<organism evidence="5 6">
    <name type="scientific">Anatilimnocola aggregata</name>
    <dbReference type="NCBI Taxonomy" id="2528021"/>
    <lineage>
        <taxon>Bacteria</taxon>
        <taxon>Pseudomonadati</taxon>
        <taxon>Planctomycetota</taxon>
        <taxon>Planctomycetia</taxon>
        <taxon>Pirellulales</taxon>
        <taxon>Pirellulaceae</taxon>
        <taxon>Anatilimnocola</taxon>
    </lineage>
</organism>
<dbReference type="OrthoDB" id="182417at2"/>
<evidence type="ECO:0000256" key="2">
    <source>
        <dbReference type="ARBA" id="ARBA00022989"/>
    </source>
</evidence>
<dbReference type="InterPro" id="IPR011701">
    <property type="entry name" value="MFS"/>
</dbReference>
<keyword evidence="6" id="KW-1185">Reference proteome</keyword>
<feature type="transmembrane region" description="Helical" evidence="4">
    <location>
        <begin position="124"/>
        <end position="147"/>
    </location>
</feature>
<feature type="transmembrane region" description="Helical" evidence="4">
    <location>
        <begin position="159"/>
        <end position="177"/>
    </location>
</feature>
<dbReference type="AlphaFoldDB" id="A0A517Y7Z7"/>
<evidence type="ECO:0000256" key="3">
    <source>
        <dbReference type="ARBA" id="ARBA00023136"/>
    </source>
</evidence>
<sequence>MKQSNPDASPIAVNEPLPVPATPGGYFSAMIVVCAAALVMAATIPGRTQGLALITNRLLSDFPQLTDDQFSWINFWATIIGGLFCVPCGWLLDRVAPKYIVLATMGTLALVTIGMSTATDARTLGIYITLTRGLGQSMLSVVSITLMAKWFRKDSSVAMGSYAVVMTMLMVVGFGLLQGKVVTAGWRPMWASLGWALLMMTPIAALFSWPVTAGRQAADAAAVPSGSASLRKALGTSCFWVFSLSISLFGLVSSGVSLYQVKIFDSIGLDEKVFHVCQLIGLGIGLLSNFITGWLARKTSLSFLLGLAMAVFAASLITLPLLRTPGQAYTQAVVHAFSGGAIVVLFYMIWVHSFGPKYVGEIQGAVQWMTVIASAFGPPVITEGRDLLGSYQAIIWLLSALAGALALAAFVTHVPVAKRGDWSVLDPMPTKGYGLSQEAN</sequence>
<feature type="transmembrane region" description="Helical" evidence="4">
    <location>
        <begin position="393"/>
        <end position="411"/>
    </location>
</feature>
<dbReference type="RefSeq" id="WP_145086800.1">
    <property type="nucleotide sequence ID" value="NZ_CP036274.1"/>
</dbReference>